<dbReference type="KEGG" id="dge:Dgeo_3029"/>
<dbReference type="InterPro" id="IPR006949">
    <property type="entry name" value="Barrel_Baseplate_J-like"/>
</dbReference>
<dbReference type="EMBL" id="CP000856">
    <property type="protein sequence ID" value="ABW35070.1"/>
    <property type="molecule type" value="Genomic_DNA"/>
</dbReference>
<dbReference type="Pfam" id="PF04865">
    <property type="entry name" value="Baseplate_J"/>
    <property type="match status" value="1"/>
</dbReference>
<dbReference type="HOGENOM" id="CLU_766676_0_0_0"/>
<evidence type="ECO:0000259" key="1">
    <source>
        <dbReference type="Pfam" id="PF04865"/>
    </source>
</evidence>
<keyword evidence="3" id="KW-1185">Reference proteome</keyword>
<keyword evidence="2" id="KW-0614">Plasmid</keyword>
<accession>A8ZRG1</accession>
<gene>
    <name evidence="2" type="ORF">Dgeo_3029</name>
</gene>
<dbReference type="RefSeq" id="WP_012173317.1">
    <property type="nucleotide sequence ID" value="NC_009939.1"/>
</dbReference>
<geneLocation type="plasmid" evidence="2 3">
    <name>pDGEO02</name>
</geneLocation>
<name>A8ZRG1_DEIGD</name>
<dbReference type="Proteomes" id="UP000002431">
    <property type="component" value="Plasmid pDGEO02"/>
</dbReference>
<organism evidence="2 3">
    <name type="scientific">Deinococcus geothermalis (strain DSM 11300 / CIP 105573 / AG-3a)</name>
    <dbReference type="NCBI Taxonomy" id="319795"/>
    <lineage>
        <taxon>Bacteria</taxon>
        <taxon>Thermotogati</taxon>
        <taxon>Deinococcota</taxon>
        <taxon>Deinococci</taxon>
        <taxon>Deinococcales</taxon>
        <taxon>Deinococcaceae</taxon>
        <taxon>Deinococcus</taxon>
    </lineage>
</organism>
<evidence type="ECO:0000313" key="3">
    <source>
        <dbReference type="Proteomes" id="UP000002431"/>
    </source>
</evidence>
<evidence type="ECO:0000313" key="2">
    <source>
        <dbReference type="EMBL" id="ABW35070.1"/>
    </source>
</evidence>
<dbReference type="AlphaFoldDB" id="A8ZRG1"/>
<feature type="domain" description="Baseplate protein J-like barrel" evidence="1">
    <location>
        <begin position="81"/>
        <end position="167"/>
    </location>
</feature>
<reference evidence="2" key="1">
    <citation type="submission" date="2007-10" db="EMBL/GenBank/DDBJ databases">
        <title>Complete sequence of Plasmid2 pDGEO02 of Deinococcus geothermalis DSM 11300.</title>
        <authorList>
            <consortium name="US DOE Joint Genome Institute"/>
            <person name="Copeland A."/>
            <person name="Lucas S."/>
            <person name="Lapidus A."/>
            <person name="Barry K."/>
            <person name="Detter J.C."/>
            <person name="Glavina del Rio T."/>
            <person name="Hammon N."/>
            <person name="Israni S."/>
            <person name="Dalin E."/>
            <person name="Tice H."/>
            <person name="Pitluck S."/>
            <person name="Brettin T."/>
            <person name="Bruce D."/>
            <person name="Han C."/>
            <person name="Tapia R."/>
            <person name="Saunders E."/>
            <person name="Gilna P."/>
            <person name="Schmutz J."/>
            <person name="Larimer F."/>
            <person name="Land M."/>
            <person name="Hauser L."/>
            <person name="Kyrpides N."/>
            <person name="Kim E."/>
            <person name="Daly M.J."/>
            <person name="Fredrickson J.K."/>
            <person name="Makarova K.S."/>
            <person name="Gaidamakova E.K."/>
            <person name="Zhai M."/>
            <person name="Richardson P."/>
        </authorList>
    </citation>
    <scope>NUCLEOTIDE SEQUENCE [LARGE SCALE GENOMIC DNA]</scope>
    <source>
        <strain evidence="2">DSM 11300</strain>
        <plasmid evidence="2">pDGEO02</plasmid>
    </source>
</reference>
<sequence length="361" mass="37111">MYYLKTFEMALTEIIRHLSADLGPTVDLVEGSDTLSLAEAVAFQAADLSERQERSILEAIPEAVYLAFGFGRLPAVAAQGTLVFTAPVPARDVIFIPAGAEAISDDEQTFRTTQDAYIAPGQSEVSVPAVAVAGGAAGNVGALSVVRLANGVPGVQGVSNPTPFTGGADEEGTDARAARFTAYIASLDASSKSGLTLATLKASIPDGEAAISADNALVLDRDDDPGIPPAYTHVLAYRRGGLPAALQDAIRAAVEDARAGGTVVLFEWTAGTPVNVSVGVTCPDVTVRLRALEAVRQAVAAYFAGLTYGQKASYENLVTVATKAHPGITEVAVSTPGGGDVSCGPRERLELGTLTVNPVDA</sequence>
<proteinExistence type="predicted"/>
<protein>
    <submittedName>
        <fullName evidence="2">Phage tail protein</fullName>
    </submittedName>
</protein>